<reference evidence="2" key="1">
    <citation type="journal article" date="2017" name="Genome Biol.">
        <title>Comparative genomics reveals high biological diversity and specific adaptations in the industrially and medically important fungal genus Aspergillus.</title>
        <authorList>
            <person name="de Vries R.P."/>
            <person name="Riley R."/>
            <person name="Wiebenga A."/>
            <person name="Aguilar-Osorio G."/>
            <person name="Amillis S."/>
            <person name="Uchima C.A."/>
            <person name="Anderluh G."/>
            <person name="Asadollahi M."/>
            <person name="Askin M."/>
            <person name="Barry K."/>
            <person name="Battaglia E."/>
            <person name="Bayram O."/>
            <person name="Benocci T."/>
            <person name="Braus-Stromeyer S.A."/>
            <person name="Caldana C."/>
            <person name="Canovas D."/>
            <person name="Cerqueira G.C."/>
            <person name="Chen F."/>
            <person name="Chen W."/>
            <person name="Choi C."/>
            <person name="Clum A."/>
            <person name="Dos Santos R.A."/>
            <person name="Damasio A.R."/>
            <person name="Diallinas G."/>
            <person name="Emri T."/>
            <person name="Fekete E."/>
            <person name="Flipphi M."/>
            <person name="Freyberg S."/>
            <person name="Gallo A."/>
            <person name="Gournas C."/>
            <person name="Habgood R."/>
            <person name="Hainaut M."/>
            <person name="Harispe M.L."/>
            <person name="Henrissat B."/>
            <person name="Hilden K.S."/>
            <person name="Hope R."/>
            <person name="Hossain A."/>
            <person name="Karabika E."/>
            <person name="Karaffa L."/>
            <person name="Karanyi Z."/>
            <person name="Krasevec N."/>
            <person name="Kuo A."/>
            <person name="Kusch H."/>
            <person name="LaButti K."/>
            <person name="Lagendijk E.L."/>
            <person name="Lapidus A."/>
            <person name="Levasseur A."/>
            <person name="Lindquist E."/>
            <person name="Lipzen A."/>
            <person name="Logrieco A.F."/>
            <person name="MacCabe A."/>
            <person name="Maekelae M.R."/>
            <person name="Malavazi I."/>
            <person name="Melin P."/>
            <person name="Meyer V."/>
            <person name="Mielnichuk N."/>
            <person name="Miskei M."/>
            <person name="Molnar A.P."/>
            <person name="Mule G."/>
            <person name="Ngan C.Y."/>
            <person name="Orejas M."/>
            <person name="Orosz E."/>
            <person name="Ouedraogo J.P."/>
            <person name="Overkamp K.M."/>
            <person name="Park H.-S."/>
            <person name="Perrone G."/>
            <person name="Piumi F."/>
            <person name="Punt P.J."/>
            <person name="Ram A.F."/>
            <person name="Ramon A."/>
            <person name="Rauscher S."/>
            <person name="Record E."/>
            <person name="Riano-Pachon D.M."/>
            <person name="Robert V."/>
            <person name="Roehrig J."/>
            <person name="Ruller R."/>
            <person name="Salamov A."/>
            <person name="Salih N.S."/>
            <person name="Samson R.A."/>
            <person name="Sandor E."/>
            <person name="Sanguinetti M."/>
            <person name="Schuetze T."/>
            <person name="Sepcic K."/>
            <person name="Shelest E."/>
            <person name="Sherlock G."/>
            <person name="Sophianopoulou V."/>
            <person name="Squina F.M."/>
            <person name="Sun H."/>
            <person name="Susca A."/>
            <person name="Todd R.B."/>
            <person name="Tsang A."/>
            <person name="Unkles S.E."/>
            <person name="van de Wiele N."/>
            <person name="van Rossen-Uffink D."/>
            <person name="Oliveira J.V."/>
            <person name="Vesth T.C."/>
            <person name="Visser J."/>
            <person name="Yu J.-H."/>
            <person name="Zhou M."/>
            <person name="Andersen M.R."/>
            <person name="Archer D.B."/>
            <person name="Baker S.E."/>
            <person name="Benoit I."/>
            <person name="Brakhage A.A."/>
            <person name="Braus G.H."/>
            <person name="Fischer R."/>
            <person name="Frisvad J.C."/>
            <person name="Goldman G.H."/>
            <person name="Houbraken J."/>
            <person name="Oakley B."/>
            <person name="Pocsi I."/>
            <person name="Scazzocchio C."/>
            <person name="Seiboth B."/>
            <person name="vanKuyk P.A."/>
            <person name="Wortman J."/>
            <person name="Dyer P.S."/>
            <person name="Grigoriev I.V."/>
        </authorList>
    </citation>
    <scope>NUCLEOTIDE SEQUENCE [LARGE SCALE GENOMIC DNA]</scope>
    <source>
        <strain evidence="2">CBS 101740 / IMI 381727 / IBT 21946</strain>
    </source>
</reference>
<evidence type="ECO:0000313" key="2">
    <source>
        <dbReference type="Proteomes" id="UP000184499"/>
    </source>
</evidence>
<accession>A0A1L9V2G0</accession>
<organism evidence="1 2">
    <name type="scientific">Aspergillus brasiliensis (strain CBS 101740 / IMI 381727 / IBT 21946)</name>
    <dbReference type="NCBI Taxonomy" id="767769"/>
    <lineage>
        <taxon>Eukaryota</taxon>
        <taxon>Fungi</taxon>
        <taxon>Dikarya</taxon>
        <taxon>Ascomycota</taxon>
        <taxon>Pezizomycotina</taxon>
        <taxon>Eurotiomycetes</taxon>
        <taxon>Eurotiomycetidae</taxon>
        <taxon>Eurotiales</taxon>
        <taxon>Aspergillaceae</taxon>
        <taxon>Aspergillus</taxon>
        <taxon>Aspergillus subgen. Circumdati</taxon>
    </lineage>
</organism>
<keyword evidence="2" id="KW-1185">Reference proteome</keyword>
<evidence type="ECO:0000313" key="1">
    <source>
        <dbReference type="EMBL" id="OJJ78088.1"/>
    </source>
</evidence>
<dbReference type="Proteomes" id="UP000184499">
    <property type="component" value="Unassembled WGS sequence"/>
</dbReference>
<sequence length="124" mass="13725">MARDFGGVIVKQAIALAYASPNDYGCILDQLHLIVFYGCPHLCAGKMDMEDQFVRLLQLDTTYYSPGLLRFARTLTDLTVDINEAFYQTGALSHLRVVNVFSKAASIADRVSYLSSKKCHVLSG</sequence>
<gene>
    <name evidence="1" type="ORF">ASPBRDRAFT_256565</name>
</gene>
<dbReference type="AlphaFoldDB" id="A0A1L9V2G0"/>
<dbReference type="OrthoDB" id="10252171at2759"/>
<proteinExistence type="predicted"/>
<name>A0A1L9V2G0_ASPBC</name>
<dbReference type="EMBL" id="KV878679">
    <property type="protein sequence ID" value="OJJ78088.1"/>
    <property type="molecule type" value="Genomic_DNA"/>
</dbReference>
<dbReference type="VEuPathDB" id="FungiDB:ASPBRDRAFT_256565"/>
<dbReference type="RefSeq" id="XP_067485335.1">
    <property type="nucleotide sequence ID" value="XM_067622197.1"/>
</dbReference>
<protein>
    <submittedName>
        <fullName evidence="1">Uncharacterized protein</fullName>
    </submittedName>
</protein>
<dbReference type="GeneID" id="93574685"/>